<proteinExistence type="inferred from homology"/>
<dbReference type="InterPro" id="IPR028081">
    <property type="entry name" value="Leu-bd"/>
</dbReference>
<evidence type="ECO:0000313" key="6">
    <source>
        <dbReference type="Proteomes" id="UP000198348"/>
    </source>
</evidence>
<evidence type="ECO:0000256" key="1">
    <source>
        <dbReference type="ARBA" id="ARBA00010062"/>
    </source>
</evidence>
<evidence type="ECO:0000256" key="3">
    <source>
        <dbReference type="SAM" id="SignalP"/>
    </source>
</evidence>
<comment type="similarity">
    <text evidence="1">Belongs to the leucine-binding protein family.</text>
</comment>
<dbReference type="EMBL" id="FZNW01000005">
    <property type="protein sequence ID" value="SNR42859.1"/>
    <property type="molecule type" value="Genomic_DNA"/>
</dbReference>
<dbReference type="PANTHER" id="PTHR30483:SF6">
    <property type="entry name" value="PERIPLASMIC BINDING PROTEIN OF ABC TRANSPORTER FOR NATURAL AMINO ACIDS"/>
    <property type="match status" value="1"/>
</dbReference>
<dbReference type="InterPro" id="IPR028082">
    <property type="entry name" value="Peripla_BP_I"/>
</dbReference>
<feature type="chain" id="PRO_5039323296" evidence="3">
    <location>
        <begin position="19"/>
        <end position="395"/>
    </location>
</feature>
<dbReference type="SUPFAM" id="SSF53822">
    <property type="entry name" value="Periplasmic binding protein-like I"/>
    <property type="match status" value="1"/>
</dbReference>
<name>A0A238WAY0_9PSEU</name>
<dbReference type="Proteomes" id="UP000198348">
    <property type="component" value="Unassembled WGS sequence"/>
</dbReference>
<feature type="domain" description="Leucine-binding protein" evidence="4">
    <location>
        <begin position="36"/>
        <end position="374"/>
    </location>
</feature>
<dbReference type="PANTHER" id="PTHR30483">
    <property type="entry name" value="LEUCINE-SPECIFIC-BINDING PROTEIN"/>
    <property type="match status" value="1"/>
</dbReference>
<evidence type="ECO:0000259" key="4">
    <source>
        <dbReference type="Pfam" id="PF13458"/>
    </source>
</evidence>
<dbReference type="CDD" id="cd20014">
    <property type="entry name" value="PBP1_RPA0668_benzoate-like"/>
    <property type="match status" value="1"/>
</dbReference>
<gene>
    <name evidence="5" type="ORF">SAMN06265360_105229</name>
</gene>
<evidence type="ECO:0000313" key="5">
    <source>
        <dbReference type="EMBL" id="SNR42859.1"/>
    </source>
</evidence>
<dbReference type="Pfam" id="PF13458">
    <property type="entry name" value="Peripla_BP_6"/>
    <property type="match status" value="1"/>
</dbReference>
<feature type="signal peptide" evidence="3">
    <location>
        <begin position="1"/>
        <end position="18"/>
    </location>
</feature>
<keyword evidence="2 3" id="KW-0732">Signal</keyword>
<evidence type="ECO:0000256" key="2">
    <source>
        <dbReference type="ARBA" id="ARBA00022729"/>
    </source>
</evidence>
<keyword evidence="6" id="KW-1185">Reference proteome</keyword>
<dbReference type="AlphaFoldDB" id="A0A238WAY0"/>
<organism evidence="5 6">
    <name type="scientific">Haloechinothrix alba</name>
    <dbReference type="NCBI Taxonomy" id="664784"/>
    <lineage>
        <taxon>Bacteria</taxon>
        <taxon>Bacillati</taxon>
        <taxon>Actinomycetota</taxon>
        <taxon>Actinomycetes</taxon>
        <taxon>Pseudonocardiales</taxon>
        <taxon>Pseudonocardiaceae</taxon>
        <taxon>Haloechinothrix</taxon>
    </lineage>
</organism>
<dbReference type="InterPro" id="IPR051010">
    <property type="entry name" value="BCAA_transport"/>
</dbReference>
<reference evidence="6" key="1">
    <citation type="submission" date="2017-06" db="EMBL/GenBank/DDBJ databases">
        <authorList>
            <person name="Varghese N."/>
            <person name="Submissions S."/>
        </authorList>
    </citation>
    <scope>NUCLEOTIDE SEQUENCE [LARGE SCALE GENOMIC DNA]</scope>
    <source>
        <strain evidence="6">DSM 45207</strain>
    </source>
</reference>
<accession>A0A238WAY0</accession>
<sequence length="395" mass="41134">MNRRQLLKLMGFSGAVVAVSGCGGAFGGGSAGGEGSVKVGLLIPQSGVYSPLGEDMRRGWDLWLEQNGGTFGEYEVDTVVADEGEGPQTGVAAARRLLNEERCDVIVGIVNSAVALGIVDMVNEAQKLLLVANAGAGDITAGQVSPYIWRTSFTNAQVARAMGAHMATLDLSGGVYVVAPDYAAGEEAVDGFTAAFTDAGGTVAGQSMPPFGTTQDYQPVLSRIRNSGAEATYSFFAGSEAVTFVQQYNEFGLADEVPLYGSGFLTEGQVLSAQGQAAVDVRTALHYSTELDSEANSTFVEAYEGAYSAAPTVYAVQTYDAAAVLDQALRGADALDGDAISEELSGLDVLASPRGEWRFDGQSPHQEMYLRTVESVDGSLVNAVTDSLGEFGQSS</sequence>
<protein>
    <submittedName>
        <fullName evidence="5">Amino acid/amide ABC transporter substrate-binding protein, HAAT family</fullName>
    </submittedName>
</protein>
<dbReference type="PROSITE" id="PS51257">
    <property type="entry name" value="PROKAR_LIPOPROTEIN"/>
    <property type="match status" value="1"/>
</dbReference>
<dbReference type="Gene3D" id="3.40.50.2300">
    <property type="match status" value="2"/>
</dbReference>